<accession>A0AAN7IY86</accession>
<dbReference type="Proteomes" id="UP001324115">
    <property type="component" value="Unassembled WGS sequence"/>
</dbReference>
<keyword evidence="1" id="KW-0862">Zinc</keyword>
<dbReference type="EMBL" id="JAXUIC010000004">
    <property type="protein sequence ID" value="KAK4593844.1"/>
    <property type="molecule type" value="Genomic_DNA"/>
</dbReference>
<evidence type="ECO:0000256" key="1">
    <source>
        <dbReference type="PROSITE-ProRule" id="PRU00175"/>
    </source>
</evidence>
<comment type="caution">
    <text evidence="5">The sequence shown here is derived from an EMBL/GenBank/DDBJ whole genome shotgun (WGS) entry which is preliminary data.</text>
</comment>
<dbReference type="PROSITE" id="PS50089">
    <property type="entry name" value="ZF_RING_2"/>
    <property type="match status" value="1"/>
</dbReference>
<dbReference type="InterPro" id="IPR001841">
    <property type="entry name" value="Znf_RING"/>
</dbReference>
<evidence type="ECO:0000259" key="4">
    <source>
        <dbReference type="PROSITE" id="PS50089"/>
    </source>
</evidence>
<keyword evidence="6" id="KW-1185">Reference proteome</keyword>
<dbReference type="PANTHER" id="PTHR47344:SF1">
    <property type="entry name" value="RING ZINC FINGER PROTEIN-RELATED"/>
    <property type="match status" value="1"/>
</dbReference>
<keyword evidence="1" id="KW-0479">Metal-binding</keyword>
<gene>
    <name evidence="5" type="ORF">RGQ29_017789</name>
</gene>
<evidence type="ECO:0000313" key="5">
    <source>
        <dbReference type="EMBL" id="KAK4593844.1"/>
    </source>
</evidence>
<dbReference type="Gene3D" id="3.30.40.10">
    <property type="entry name" value="Zinc/RING finger domain, C3HC4 (zinc finger)"/>
    <property type="match status" value="1"/>
</dbReference>
<dbReference type="InterPro" id="IPR013083">
    <property type="entry name" value="Znf_RING/FYVE/PHD"/>
</dbReference>
<feature type="region of interest" description="Disordered" evidence="3">
    <location>
        <begin position="513"/>
        <end position="541"/>
    </location>
</feature>
<evidence type="ECO:0000256" key="2">
    <source>
        <dbReference type="SAM" id="Coils"/>
    </source>
</evidence>
<feature type="region of interest" description="Disordered" evidence="3">
    <location>
        <begin position="298"/>
        <end position="338"/>
    </location>
</feature>
<evidence type="ECO:0000256" key="3">
    <source>
        <dbReference type="SAM" id="MobiDB-lite"/>
    </source>
</evidence>
<sequence length="558" mass="61385">MVGGTSIGKTICSICYEDLKPLVEDLQAISICGHVFHELCLQQWFEYCSSAKKCSCPVCKQSCSASNVNRLYFQSVGDCNDPILSQNVEDEDPRELRGQVQRLEVKVKGLSSLLERQGKELKDVNGQLCSCKELAKQEAALKNEALKQRTSMQQMLHMKSEELEKSTLECLRLQEKNMSLAKELAAFKLVSDLDLNEGEVLKLASFGNGANNKDTIDILRKSLVMRNRSYKELMAKCNLLGRGEARFGKKLEKAKEKINRLKTRLQELETALEVKDNEVLRSLKASKKSSSKRVIQNAVNCNSSSNPLPANNFPSEDQEKQLSGSKLTSDQTGSLTSNPLCSRKLEKFSFTSHMKSNKKVPCGLSNPVSRCQIGEDVTEQTTTPLMSEEASDLNKETKVHRLDNLVGHLGSKTGINNDVGKTHATLDKDVILVPDDVTEVEPILNIRKESPSPLPLSEPGDICFSGGFLGPDGTNRYLGKWCKRGLSKESNTGNLIAVGADGRGGRIKVLRSSSQSSLDGKETSVGAKRFKSGAKTSNSQSSQGCLQIEHFFGRVVNN</sequence>
<proteinExistence type="predicted"/>
<dbReference type="CDD" id="cd16448">
    <property type="entry name" value="RING-H2"/>
    <property type="match status" value="1"/>
</dbReference>
<dbReference type="SMART" id="SM00184">
    <property type="entry name" value="RING"/>
    <property type="match status" value="1"/>
</dbReference>
<reference evidence="5 6" key="1">
    <citation type="journal article" date="2023" name="G3 (Bethesda)">
        <title>A haplotype-resolved chromosome-scale genome for Quercus rubra L. provides insights into the genetics of adaptive traits for red oak species.</title>
        <authorList>
            <person name="Kapoor B."/>
            <person name="Jenkins J."/>
            <person name="Schmutz J."/>
            <person name="Zhebentyayeva T."/>
            <person name="Kuelheim C."/>
            <person name="Coggeshall M."/>
            <person name="Heim C."/>
            <person name="Lasky J.R."/>
            <person name="Leites L."/>
            <person name="Islam-Faridi N."/>
            <person name="Romero-Severson J."/>
            <person name="DeLeo V.L."/>
            <person name="Lucas S.M."/>
            <person name="Lazic D."/>
            <person name="Gailing O."/>
            <person name="Carlson J."/>
            <person name="Staton M."/>
        </authorList>
    </citation>
    <scope>NUCLEOTIDE SEQUENCE [LARGE SCALE GENOMIC DNA]</scope>
    <source>
        <strain evidence="5">Pseudo-F2</strain>
    </source>
</reference>
<dbReference type="AlphaFoldDB" id="A0AAN7IY86"/>
<feature type="domain" description="RING-type" evidence="4">
    <location>
        <begin position="12"/>
        <end position="60"/>
    </location>
</feature>
<dbReference type="GO" id="GO:0008270">
    <property type="term" value="F:zinc ion binding"/>
    <property type="evidence" value="ECO:0007669"/>
    <property type="project" value="UniProtKB-KW"/>
</dbReference>
<dbReference type="SUPFAM" id="SSF57850">
    <property type="entry name" value="RING/U-box"/>
    <property type="match status" value="1"/>
</dbReference>
<name>A0AAN7IY86_QUERU</name>
<keyword evidence="1" id="KW-0863">Zinc-finger</keyword>
<evidence type="ECO:0000313" key="6">
    <source>
        <dbReference type="Proteomes" id="UP001324115"/>
    </source>
</evidence>
<dbReference type="Pfam" id="PF13639">
    <property type="entry name" value="zf-RING_2"/>
    <property type="match status" value="1"/>
</dbReference>
<organism evidence="5 6">
    <name type="scientific">Quercus rubra</name>
    <name type="common">Northern red oak</name>
    <name type="synonym">Quercus borealis</name>
    <dbReference type="NCBI Taxonomy" id="3512"/>
    <lineage>
        <taxon>Eukaryota</taxon>
        <taxon>Viridiplantae</taxon>
        <taxon>Streptophyta</taxon>
        <taxon>Embryophyta</taxon>
        <taxon>Tracheophyta</taxon>
        <taxon>Spermatophyta</taxon>
        <taxon>Magnoliopsida</taxon>
        <taxon>eudicotyledons</taxon>
        <taxon>Gunneridae</taxon>
        <taxon>Pentapetalae</taxon>
        <taxon>rosids</taxon>
        <taxon>fabids</taxon>
        <taxon>Fagales</taxon>
        <taxon>Fagaceae</taxon>
        <taxon>Quercus</taxon>
    </lineage>
</organism>
<feature type="coiled-coil region" evidence="2">
    <location>
        <begin position="244"/>
        <end position="278"/>
    </location>
</feature>
<protein>
    <recommendedName>
        <fullName evidence="4">RING-type domain-containing protein</fullName>
    </recommendedName>
</protein>
<dbReference type="PANTHER" id="PTHR47344">
    <property type="entry name" value="RING ZINC FINGER PROTEIN-RELATED"/>
    <property type="match status" value="1"/>
</dbReference>
<keyword evidence="2" id="KW-0175">Coiled coil</keyword>